<evidence type="ECO:0000313" key="2">
    <source>
        <dbReference type="Proteomes" id="UP000619355"/>
    </source>
</evidence>
<dbReference type="EMBL" id="BNBF01000008">
    <property type="protein sequence ID" value="GHG49984.1"/>
    <property type="molecule type" value="Genomic_DNA"/>
</dbReference>
<comment type="caution">
    <text evidence="1">The sequence shown here is derived from an EMBL/GenBank/DDBJ whole genome shotgun (WGS) entry which is preliminary data.</text>
</comment>
<accession>A0A919C4Z7</accession>
<sequence length="66" mass="7451">MTAFLVPLGAALLIVAVSTVVPARRDRRRRAASEDSLRIEEAATRGVREARRRAHAYRDAFLCERE</sequence>
<reference evidence="2" key="1">
    <citation type="journal article" date="2019" name="Int. J. Syst. Evol. Microbiol.">
        <title>The Global Catalogue of Microorganisms (GCM) 10K type strain sequencing project: providing services to taxonomists for standard genome sequencing and annotation.</title>
        <authorList>
            <consortium name="The Broad Institute Genomics Platform"/>
            <consortium name="The Broad Institute Genome Sequencing Center for Infectious Disease"/>
            <person name="Wu L."/>
            <person name="Ma J."/>
        </authorList>
    </citation>
    <scope>NUCLEOTIDE SEQUENCE [LARGE SCALE GENOMIC DNA]</scope>
    <source>
        <strain evidence="2">JCM 4253</strain>
    </source>
</reference>
<evidence type="ECO:0000313" key="1">
    <source>
        <dbReference type="EMBL" id="GHG49984.1"/>
    </source>
</evidence>
<dbReference type="RefSeq" id="WP_189982080.1">
    <property type="nucleotide sequence ID" value="NZ_BNBF01000008.1"/>
</dbReference>
<protein>
    <submittedName>
        <fullName evidence="1">Uncharacterized protein</fullName>
    </submittedName>
</protein>
<organism evidence="1 2">
    <name type="scientific">Streptomyces capoamus</name>
    <dbReference type="NCBI Taxonomy" id="68183"/>
    <lineage>
        <taxon>Bacteria</taxon>
        <taxon>Bacillati</taxon>
        <taxon>Actinomycetota</taxon>
        <taxon>Actinomycetes</taxon>
        <taxon>Kitasatosporales</taxon>
        <taxon>Streptomycetaceae</taxon>
        <taxon>Streptomyces</taxon>
    </lineage>
</organism>
<gene>
    <name evidence="1" type="ORF">GCM10018980_31510</name>
</gene>
<dbReference type="AlphaFoldDB" id="A0A919C4Z7"/>
<keyword evidence="2" id="KW-1185">Reference proteome</keyword>
<proteinExistence type="predicted"/>
<dbReference type="Proteomes" id="UP000619355">
    <property type="component" value="Unassembled WGS sequence"/>
</dbReference>
<name>A0A919C4Z7_9ACTN</name>